<proteinExistence type="predicted"/>
<evidence type="ECO:0000313" key="1">
    <source>
        <dbReference type="EMBL" id="TKH45860.1"/>
    </source>
</evidence>
<dbReference type="RefSeq" id="WP_137060791.1">
    <property type="nucleotide sequence ID" value="NZ_PNXQ01000005.1"/>
</dbReference>
<accession>A0A4U2Q3S7</accession>
<organism evidence="1 2">
    <name type="scientific">Paenibacillus terrae</name>
    <dbReference type="NCBI Taxonomy" id="159743"/>
    <lineage>
        <taxon>Bacteria</taxon>
        <taxon>Bacillati</taxon>
        <taxon>Bacillota</taxon>
        <taxon>Bacilli</taxon>
        <taxon>Bacillales</taxon>
        <taxon>Paenibacillaceae</taxon>
        <taxon>Paenibacillus</taxon>
    </lineage>
</organism>
<comment type="caution">
    <text evidence="1">The sequence shown here is derived from an EMBL/GenBank/DDBJ whole genome shotgun (WGS) entry which is preliminary data.</text>
</comment>
<sequence>MAFTKEYTASIVLNLDQVRQMQRAQRNVYDKGLVEQNTNALAIALSTSLSVIGAMFFKYTAPSLAAGIASLLVGMIPSEKEALKSMVINGYWEMGYLQDFLEDNQGRYDLIEVKFPFIEYETQGIRFITGKGVVTRVHSTSGGWMLL</sequence>
<dbReference type="Proteomes" id="UP000308114">
    <property type="component" value="Unassembled WGS sequence"/>
</dbReference>
<dbReference type="EMBL" id="PNXQ01000005">
    <property type="protein sequence ID" value="TKH45860.1"/>
    <property type="molecule type" value="Genomic_DNA"/>
</dbReference>
<evidence type="ECO:0000313" key="2">
    <source>
        <dbReference type="Proteomes" id="UP000308114"/>
    </source>
</evidence>
<protein>
    <submittedName>
        <fullName evidence="1">Uncharacterized protein</fullName>
    </submittedName>
</protein>
<reference evidence="1 2" key="1">
    <citation type="submission" date="2018-01" db="EMBL/GenBank/DDBJ databases">
        <title>Bacillales members from the olive rhizosphere are effective biological control agents against Verticillium dahliae.</title>
        <authorList>
            <person name="Gomez-Lama C."/>
            <person name="Legarda G."/>
            <person name="Ruano-Rosa D."/>
            <person name="Pizarro-Tobias P."/>
            <person name="Valverde-Corredor A."/>
            <person name="Niqui J.L."/>
            <person name="Trivino J.C."/>
            <person name="Roca A."/>
            <person name="Mercado-Blanco J."/>
        </authorList>
    </citation>
    <scope>NUCLEOTIDE SEQUENCE [LARGE SCALE GENOMIC DNA]</scope>
    <source>
        <strain evidence="1 2">PIC167</strain>
    </source>
</reference>
<gene>
    <name evidence="1" type="ORF">C1I60_05275</name>
</gene>
<name>A0A4U2Q3S7_9BACL</name>
<dbReference type="AlphaFoldDB" id="A0A4U2Q3S7"/>